<dbReference type="EMBL" id="GBRH01250795">
    <property type="protein sequence ID" value="JAD47100.1"/>
    <property type="molecule type" value="Transcribed_RNA"/>
</dbReference>
<name>A0A0A9ADV3_ARUDO</name>
<evidence type="ECO:0000313" key="1">
    <source>
        <dbReference type="EMBL" id="JAD47100.1"/>
    </source>
</evidence>
<protein>
    <submittedName>
        <fullName evidence="1">Uncharacterized protein</fullName>
    </submittedName>
</protein>
<sequence length="80" mass="9040">MPSPGRRVPGVRRNAAPGCRFLERHDLRIRALWFVRPGCGAFQGICGVAVFKPRFWDHGKHLARYGERQGGGHCIREESV</sequence>
<organism evidence="1">
    <name type="scientific">Arundo donax</name>
    <name type="common">Giant reed</name>
    <name type="synonym">Donax arundinaceus</name>
    <dbReference type="NCBI Taxonomy" id="35708"/>
    <lineage>
        <taxon>Eukaryota</taxon>
        <taxon>Viridiplantae</taxon>
        <taxon>Streptophyta</taxon>
        <taxon>Embryophyta</taxon>
        <taxon>Tracheophyta</taxon>
        <taxon>Spermatophyta</taxon>
        <taxon>Magnoliopsida</taxon>
        <taxon>Liliopsida</taxon>
        <taxon>Poales</taxon>
        <taxon>Poaceae</taxon>
        <taxon>PACMAD clade</taxon>
        <taxon>Arundinoideae</taxon>
        <taxon>Arundineae</taxon>
        <taxon>Arundo</taxon>
    </lineage>
</organism>
<reference evidence="1" key="1">
    <citation type="submission" date="2014-09" db="EMBL/GenBank/DDBJ databases">
        <authorList>
            <person name="Magalhaes I.L.F."/>
            <person name="Oliveira U."/>
            <person name="Santos F.R."/>
            <person name="Vidigal T.H.D.A."/>
            <person name="Brescovit A.D."/>
            <person name="Santos A.J."/>
        </authorList>
    </citation>
    <scope>NUCLEOTIDE SEQUENCE</scope>
    <source>
        <tissue evidence="1">Shoot tissue taken approximately 20 cm above the soil surface</tissue>
    </source>
</reference>
<reference evidence="1" key="2">
    <citation type="journal article" date="2015" name="Data Brief">
        <title>Shoot transcriptome of the giant reed, Arundo donax.</title>
        <authorList>
            <person name="Barrero R.A."/>
            <person name="Guerrero F.D."/>
            <person name="Moolhuijzen P."/>
            <person name="Goolsby J.A."/>
            <person name="Tidwell J."/>
            <person name="Bellgard S.E."/>
            <person name="Bellgard M.I."/>
        </authorList>
    </citation>
    <scope>NUCLEOTIDE SEQUENCE</scope>
    <source>
        <tissue evidence="1">Shoot tissue taken approximately 20 cm above the soil surface</tissue>
    </source>
</reference>
<accession>A0A0A9ADV3</accession>
<dbReference type="AlphaFoldDB" id="A0A0A9ADV3"/>
<proteinExistence type="predicted"/>